<evidence type="ECO:0000313" key="4">
    <source>
        <dbReference type="Proteomes" id="UP000422572"/>
    </source>
</evidence>
<dbReference type="GO" id="GO:0003677">
    <property type="term" value="F:DNA binding"/>
    <property type="evidence" value="ECO:0007669"/>
    <property type="project" value="UniProtKB-KW"/>
</dbReference>
<dbReference type="Gene3D" id="1.10.1660.10">
    <property type="match status" value="1"/>
</dbReference>
<dbReference type="Proteomes" id="UP000422572">
    <property type="component" value="Chromosome"/>
</dbReference>
<dbReference type="SMART" id="SM00422">
    <property type="entry name" value="HTH_MERR"/>
    <property type="match status" value="1"/>
</dbReference>
<reference evidence="3 4" key="1">
    <citation type="submission" date="2018-12" db="EMBL/GenBank/DDBJ databases">
        <title>Complete genome sequence of Streptomyces ficellus NRRL8067, the producer of ficellomycin, feldamycin and nojirimycin.</title>
        <authorList>
            <person name="Zhang H."/>
            <person name="Yue R."/>
            <person name="Liu Y."/>
            <person name="Li M."/>
            <person name="Mu H."/>
            <person name="Zhang J."/>
        </authorList>
    </citation>
    <scope>NUCLEOTIDE SEQUENCE [LARGE SCALE GENOMIC DNA]</scope>
    <source>
        <strain evidence="3 4">NRRL 8067</strain>
    </source>
</reference>
<accession>A0A6I6FC06</accession>
<dbReference type="Pfam" id="PF13411">
    <property type="entry name" value="MerR_1"/>
    <property type="match status" value="1"/>
</dbReference>
<dbReference type="GO" id="GO:0003700">
    <property type="term" value="F:DNA-binding transcription factor activity"/>
    <property type="evidence" value="ECO:0007669"/>
    <property type="project" value="InterPro"/>
</dbReference>
<proteinExistence type="predicted"/>
<dbReference type="InterPro" id="IPR000551">
    <property type="entry name" value="MerR-type_HTH_dom"/>
</dbReference>
<dbReference type="AlphaFoldDB" id="A0A6I6FC06"/>
<name>A0A6I6FC06_9ACTN</name>
<keyword evidence="1" id="KW-0238">DNA-binding</keyword>
<dbReference type="SUPFAM" id="SSF46955">
    <property type="entry name" value="Putative DNA-binding domain"/>
    <property type="match status" value="1"/>
</dbReference>
<evidence type="ECO:0000259" key="2">
    <source>
        <dbReference type="PROSITE" id="PS50937"/>
    </source>
</evidence>
<dbReference type="PANTHER" id="PTHR30204">
    <property type="entry name" value="REDOX-CYCLING DRUG-SENSING TRANSCRIPTIONAL ACTIVATOR SOXR"/>
    <property type="match status" value="1"/>
</dbReference>
<gene>
    <name evidence="3" type="ORF">EIZ62_25690</name>
</gene>
<dbReference type="KEGG" id="sfic:EIZ62_25690"/>
<dbReference type="PRINTS" id="PR00040">
    <property type="entry name" value="HTHMERR"/>
</dbReference>
<organism evidence="3 4">
    <name type="scientific">Streptomyces ficellus</name>
    <dbReference type="NCBI Taxonomy" id="1977088"/>
    <lineage>
        <taxon>Bacteria</taxon>
        <taxon>Bacillati</taxon>
        <taxon>Actinomycetota</taxon>
        <taxon>Actinomycetes</taxon>
        <taxon>Kitasatosporales</taxon>
        <taxon>Streptomycetaceae</taxon>
        <taxon>Streptomyces</taxon>
    </lineage>
</organism>
<evidence type="ECO:0000313" key="3">
    <source>
        <dbReference type="EMBL" id="QGV81260.1"/>
    </source>
</evidence>
<feature type="domain" description="HTH merR-type" evidence="2">
    <location>
        <begin position="44"/>
        <end position="113"/>
    </location>
</feature>
<dbReference type="PANTHER" id="PTHR30204:SF93">
    <property type="entry name" value="HTH MERR-TYPE DOMAIN-CONTAINING PROTEIN"/>
    <property type="match status" value="1"/>
</dbReference>
<sequence>MYHRSCVGGRDAVARETGADRPVGDQYARTSRALEVQGAVTQDTWSIGELAAGTGVPVKTLRYYSDSGLLPVAARSTGGHRRYGTEAWERIRLIRRLRALDTPIATITQVVTGECTLGELVATELEAVQERLTELRWREATLRSLDDCPGEERLRRLEILSRVQRLPEAHRTLTDHWYRELSATMPKPRLDIMVAMLAPAPPQDPVPATALAYAELHLLVSTPGFTRWTQDHDEEMRDGPAFYAEIDEAAALTAAALGQGLPPGAGDAVDAFVSAHARARRESDTPAFRAHLHGLVSRSSGFDPRLVKYWALVGTATAGRVLNMTVAHRWLTDGLSMSIAAQGFQQSPGPRPKGRGDGM</sequence>
<protein>
    <submittedName>
        <fullName evidence="3">MerR family transcriptional regulator</fullName>
    </submittedName>
</protein>
<dbReference type="OrthoDB" id="9809391at2"/>
<dbReference type="InterPro" id="IPR047057">
    <property type="entry name" value="MerR_fam"/>
</dbReference>
<dbReference type="PROSITE" id="PS50937">
    <property type="entry name" value="HTH_MERR_2"/>
    <property type="match status" value="1"/>
</dbReference>
<dbReference type="InterPro" id="IPR009061">
    <property type="entry name" value="DNA-bd_dom_put_sf"/>
</dbReference>
<evidence type="ECO:0000256" key="1">
    <source>
        <dbReference type="ARBA" id="ARBA00023125"/>
    </source>
</evidence>
<keyword evidence="4" id="KW-1185">Reference proteome</keyword>
<dbReference type="EMBL" id="CP034279">
    <property type="protein sequence ID" value="QGV81260.1"/>
    <property type="molecule type" value="Genomic_DNA"/>
</dbReference>